<name>A0A6G6Y1F9_9SPHN</name>
<sequence length="78" mass="8076">MDPVFFVMAILGCGDSGVACRQQHVEPVRYESAVACEAAVPDALRSNTDVPYPVIAASCMQRGAIRSADASGDAGSES</sequence>
<dbReference type="Proteomes" id="UP000501568">
    <property type="component" value="Chromosome"/>
</dbReference>
<gene>
    <name evidence="1" type="ORF">G5C33_01955</name>
</gene>
<protein>
    <submittedName>
        <fullName evidence="1">Uncharacterized protein</fullName>
    </submittedName>
</protein>
<organism evidence="1 2">
    <name type="scientific">Stakelama tenebrarum</name>
    <dbReference type="NCBI Taxonomy" id="2711215"/>
    <lineage>
        <taxon>Bacteria</taxon>
        <taxon>Pseudomonadati</taxon>
        <taxon>Pseudomonadota</taxon>
        <taxon>Alphaproteobacteria</taxon>
        <taxon>Sphingomonadales</taxon>
        <taxon>Sphingomonadaceae</taxon>
        <taxon>Stakelama</taxon>
    </lineage>
</organism>
<evidence type="ECO:0000313" key="2">
    <source>
        <dbReference type="Proteomes" id="UP000501568"/>
    </source>
</evidence>
<accession>A0A6G6Y1F9</accession>
<evidence type="ECO:0000313" key="1">
    <source>
        <dbReference type="EMBL" id="QIG78671.1"/>
    </source>
</evidence>
<keyword evidence="2" id="KW-1185">Reference proteome</keyword>
<dbReference type="EMBL" id="CP049109">
    <property type="protein sequence ID" value="QIG78671.1"/>
    <property type="molecule type" value="Genomic_DNA"/>
</dbReference>
<proteinExistence type="predicted"/>
<dbReference type="AlphaFoldDB" id="A0A6G6Y1F9"/>
<reference evidence="1 2" key="1">
    <citation type="submission" date="2020-02" db="EMBL/GenBank/DDBJ databases">
        <authorList>
            <person name="Zheng R.K."/>
            <person name="Sun C.M."/>
        </authorList>
    </citation>
    <scope>NUCLEOTIDE SEQUENCE [LARGE SCALE GENOMIC DNA]</scope>
    <source>
        <strain evidence="2">zrk23</strain>
    </source>
</reference>
<dbReference type="RefSeq" id="WP_165325669.1">
    <property type="nucleotide sequence ID" value="NZ_CP049109.1"/>
</dbReference>
<dbReference type="KEGG" id="spzr:G5C33_01955"/>